<gene>
    <name evidence="1" type="ORF">SPELUC_LOCUS11528</name>
</gene>
<dbReference type="Proteomes" id="UP000789366">
    <property type="component" value="Unassembled WGS sequence"/>
</dbReference>
<accession>A0ACA9PEL4</accession>
<evidence type="ECO:0000313" key="2">
    <source>
        <dbReference type="Proteomes" id="UP000789366"/>
    </source>
</evidence>
<evidence type="ECO:0000313" key="1">
    <source>
        <dbReference type="EMBL" id="CAG8705983.1"/>
    </source>
</evidence>
<feature type="non-terminal residue" evidence="1">
    <location>
        <position position="49"/>
    </location>
</feature>
<comment type="caution">
    <text evidence="1">The sequence shown here is derived from an EMBL/GenBank/DDBJ whole genome shotgun (WGS) entry which is preliminary data.</text>
</comment>
<keyword evidence="2" id="KW-1185">Reference proteome</keyword>
<reference evidence="1" key="1">
    <citation type="submission" date="2021-06" db="EMBL/GenBank/DDBJ databases">
        <authorList>
            <person name="Kallberg Y."/>
            <person name="Tangrot J."/>
            <person name="Rosling A."/>
        </authorList>
    </citation>
    <scope>NUCLEOTIDE SEQUENCE</scope>
    <source>
        <strain evidence="1">28 12/20/2015</strain>
    </source>
</reference>
<organism evidence="1 2">
    <name type="scientific">Cetraspora pellucida</name>
    <dbReference type="NCBI Taxonomy" id="1433469"/>
    <lineage>
        <taxon>Eukaryota</taxon>
        <taxon>Fungi</taxon>
        <taxon>Fungi incertae sedis</taxon>
        <taxon>Mucoromycota</taxon>
        <taxon>Glomeromycotina</taxon>
        <taxon>Glomeromycetes</taxon>
        <taxon>Diversisporales</taxon>
        <taxon>Gigasporaceae</taxon>
        <taxon>Cetraspora</taxon>
    </lineage>
</organism>
<protein>
    <submittedName>
        <fullName evidence="1">13036_t:CDS:1</fullName>
    </submittedName>
</protein>
<sequence>ITLDVIEPSFNANSTLEQSGLLPENVAALLPSNYNYKISEIRQLPDYVT</sequence>
<name>A0ACA9PEL4_9GLOM</name>
<feature type="non-terminal residue" evidence="1">
    <location>
        <position position="1"/>
    </location>
</feature>
<dbReference type="EMBL" id="CAJVPW010024725">
    <property type="protein sequence ID" value="CAG8705983.1"/>
    <property type="molecule type" value="Genomic_DNA"/>
</dbReference>
<proteinExistence type="predicted"/>